<name>A0A0A1U1P2_ENTIV</name>
<dbReference type="KEGG" id="eiv:EIN_275270"/>
<dbReference type="RefSeq" id="XP_004254711.1">
    <property type="nucleotide sequence ID" value="XM_004254663.1"/>
</dbReference>
<reference evidence="2 3" key="1">
    <citation type="submission" date="2012-10" db="EMBL/GenBank/DDBJ databases">
        <authorList>
            <person name="Zafar N."/>
            <person name="Inman J."/>
            <person name="Hall N."/>
            <person name="Lorenzi H."/>
            <person name="Caler E."/>
        </authorList>
    </citation>
    <scope>NUCLEOTIDE SEQUENCE [LARGE SCALE GENOMIC DNA]</scope>
    <source>
        <strain evidence="2 3">IP1</strain>
    </source>
</reference>
<feature type="region of interest" description="Disordered" evidence="1">
    <location>
        <begin position="131"/>
        <end position="211"/>
    </location>
</feature>
<dbReference type="VEuPathDB" id="AmoebaDB:EIN_275270"/>
<proteinExistence type="predicted"/>
<dbReference type="Proteomes" id="UP000014680">
    <property type="component" value="Unassembled WGS sequence"/>
</dbReference>
<protein>
    <submittedName>
        <fullName evidence="2">Uncharacterized protein</fullName>
    </submittedName>
</protein>
<dbReference type="AlphaFoldDB" id="A0A0A1U1P2"/>
<evidence type="ECO:0000313" key="2">
    <source>
        <dbReference type="EMBL" id="ELP87940.1"/>
    </source>
</evidence>
<evidence type="ECO:0000256" key="1">
    <source>
        <dbReference type="SAM" id="MobiDB-lite"/>
    </source>
</evidence>
<feature type="compositionally biased region" description="Basic and acidic residues" evidence="1">
    <location>
        <begin position="54"/>
        <end position="75"/>
    </location>
</feature>
<dbReference type="EMBL" id="KB206783">
    <property type="protein sequence ID" value="ELP87940.1"/>
    <property type="molecule type" value="Genomic_DNA"/>
</dbReference>
<feature type="region of interest" description="Disordered" evidence="1">
    <location>
        <begin position="47"/>
        <end position="75"/>
    </location>
</feature>
<evidence type="ECO:0000313" key="3">
    <source>
        <dbReference type="Proteomes" id="UP000014680"/>
    </source>
</evidence>
<keyword evidence="3" id="KW-1185">Reference proteome</keyword>
<gene>
    <name evidence="2" type="ORF">EIN_275270</name>
</gene>
<dbReference type="GeneID" id="14886824"/>
<accession>A0A0A1U1P2</accession>
<sequence length="211" mass="23495">MVWNPYLYKTKTKHLTRPPTPPLFTFEKKNKECERTASDLKIETILPKPTPQPEKVEILPERKEEPPKITTPDLEKLARPPIKVCHVKAQPLSVSKMVLPEFKNESTKKGEGNQVDEIIKKQLSVINATPTLSLSSFGGPTSPRILGQAIETPSPRNPRDLGVLTKSPLLDVPQSQVAPKSSHVKLEKFDSESSLESPEEMGDTNDSSLRS</sequence>
<organism evidence="2 3">
    <name type="scientific">Entamoeba invadens IP1</name>
    <dbReference type="NCBI Taxonomy" id="370355"/>
    <lineage>
        <taxon>Eukaryota</taxon>
        <taxon>Amoebozoa</taxon>
        <taxon>Evosea</taxon>
        <taxon>Archamoebae</taxon>
        <taxon>Mastigamoebida</taxon>
        <taxon>Entamoebidae</taxon>
        <taxon>Entamoeba</taxon>
    </lineage>
</organism>